<evidence type="ECO:0000313" key="2">
    <source>
        <dbReference type="EMBL" id="KAK6639350.1"/>
    </source>
</evidence>
<sequence length="116" mass="12711">MAGRQSVGKAGNSKPKGSYQKNVKLLGQATSEITTGKWAVSTSPVVLCRTPTAEDDRRKPRYDCVISLSIKIRPVINLSFALLQRDRQKVNAQENDVSLQVGVGSVREPGKKQLPY</sequence>
<evidence type="ECO:0000313" key="3">
    <source>
        <dbReference type="Proteomes" id="UP001372834"/>
    </source>
</evidence>
<proteinExistence type="predicted"/>
<organism evidence="2 3">
    <name type="scientific">Polyplax serrata</name>
    <name type="common">Common mouse louse</name>
    <dbReference type="NCBI Taxonomy" id="468196"/>
    <lineage>
        <taxon>Eukaryota</taxon>
        <taxon>Metazoa</taxon>
        <taxon>Ecdysozoa</taxon>
        <taxon>Arthropoda</taxon>
        <taxon>Hexapoda</taxon>
        <taxon>Insecta</taxon>
        <taxon>Pterygota</taxon>
        <taxon>Neoptera</taxon>
        <taxon>Paraneoptera</taxon>
        <taxon>Psocodea</taxon>
        <taxon>Troctomorpha</taxon>
        <taxon>Phthiraptera</taxon>
        <taxon>Anoplura</taxon>
        <taxon>Polyplacidae</taxon>
        <taxon>Polyplax</taxon>
    </lineage>
</organism>
<comment type="caution">
    <text evidence="2">The sequence shown here is derived from an EMBL/GenBank/DDBJ whole genome shotgun (WGS) entry which is preliminary data.</text>
</comment>
<dbReference type="AlphaFoldDB" id="A0AAN8P8V4"/>
<protein>
    <submittedName>
        <fullName evidence="2">Uncharacterized protein</fullName>
    </submittedName>
</protein>
<reference evidence="2 3" key="1">
    <citation type="submission" date="2023-10" db="EMBL/GenBank/DDBJ databases">
        <title>Genomes of two closely related lineages of the louse Polyplax serrata with different host specificities.</title>
        <authorList>
            <person name="Martinu J."/>
            <person name="Tarabai H."/>
            <person name="Stefka J."/>
            <person name="Hypsa V."/>
        </authorList>
    </citation>
    <scope>NUCLEOTIDE SEQUENCE [LARGE SCALE GENOMIC DNA]</scope>
    <source>
        <strain evidence="2">HR10_N</strain>
    </source>
</reference>
<evidence type="ECO:0000256" key="1">
    <source>
        <dbReference type="SAM" id="MobiDB-lite"/>
    </source>
</evidence>
<gene>
    <name evidence="2" type="ORF">RUM43_007622</name>
</gene>
<feature type="region of interest" description="Disordered" evidence="1">
    <location>
        <begin position="1"/>
        <end position="21"/>
    </location>
</feature>
<name>A0AAN8P8V4_POLSC</name>
<dbReference type="Proteomes" id="UP001372834">
    <property type="component" value="Unassembled WGS sequence"/>
</dbReference>
<accession>A0AAN8P8V4</accession>
<dbReference type="EMBL" id="JAWJWE010000003">
    <property type="protein sequence ID" value="KAK6639350.1"/>
    <property type="molecule type" value="Genomic_DNA"/>
</dbReference>